<dbReference type="PANTHER" id="PTHR48105">
    <property type="entry name" value="THIOREDOXIN REDUCTASE 1-RELATED-RELATED"/>
    <property type="match status" value="1"/>
</dbReference>
<organism evidence="5 6">
    <name type="scientific">Aspergillus tamarii</name>
    <dbReference type="NCBI Taxonomy" id="41984"/>
    <lineage>
        <taxon>Eukaryota</taxon>
        <taxon>Fungi</taxon>
        <taxon>Dikarya</taxon>
        <taxon>Ascomycota</taxon>
        <taxon>Pezizomycotina</taxon>
        <taxon>Eurotiomycetes</taxon>
        <taxon>Eurotiomycetidae</taxon>
        <taxon>Eurotiales</taxon>
        <taxon>Aspergillaceae</taxon>
        <taxon>Aspergillus</taxon>
        <taxon>Aspergillus subgen. Circumdati</taxon>
    </lineage>
</organism>
<dbReference type="Pfam" id="PF07992">
    <property type="entry name" value="Pyr_redox_2"/>
    <property type="match status" value="1"/>
</dbReference>
<dbReference type="PRINTS" id="PR00368">
    <property type="entry name" value="FADPNR"/>
</dbReference>
<evidence type="ECO:0000313" key="5">
    <source>
        <dbReference type="EMBL" id="KAE8168317.1"/>
    </source>
</evidence>
<dbReference type="SMR" id="A0A5N6VC57"/>
<dbReference type="GO" id="GO:0097237">
    <property type="term" value="P:cellular response to toxic substance"/>
    <property type="evidence" value="ECO:0007669"/>
    <property type="project" value="UniProtKB-ARBA"/>
</dbReference>
<dbReference type="InterPro" id="IPR036188">
    <property type="entry name" value="FAD/NAD-bd_sf"/>
</dbReference>
<protein>
    <recommendedName>
        <fullName evidence="4">FAD/NAD(P)-binding domain-containing protein</fullName>
    </recommendedName>
</protein>
<evidence type="ECO:0000256" key="1">
    <source>
        <dbReference type="ARBA" id="ARBA00009333"/>
    </source>
</evidence>
<dbReference type="AlphaFoldDB" id="A0A5N6VC57"/>
<evidence type="ECO:0000256" key="2">
    <source>
        <dbReference type="ARBA" id="ARBA00022630"/>
    </source>
</evidence>
<dbReference type="InterPro" id="IPR050097">
    <property type="entry name" value="Ferredoxin-NADP_redctase_2"/>
</dbReference>
<dbReference type="OrthoDB" id="10260355at2759"/>
<dbReference type="InterPro" id="IPR023753">
    <property type="entry name" value="FAD/NAD-binding_dom"/>
</dbReference>
<comment type="similarity">
    <text evidence="1">Belongs to the class-II pyridine nucleotide-disulfide oxidoreductase family.</text>
</comment>
<feature type="domain" description="FAD/NAD(P)-binding" evidence="4">
    <location>
        <begin position="4"/>
        <end position="293"/>
    </location>
</feature>
<dbReference type="PRINTS" id="PR00469">
    <property type="entry name" value="PNDRDTASEII"/>
</dbReference>
<dbReference type="Proteomes" id="UP000326950">
    <property type="component" value="Unassembled WGS sequence"/>
</dbReference>
<dbReference type="EMBL" id="ML738586">
    <property type="protein sequence ID" value="KAE8168317.1"/>
    <property type="molecule type" value="Genomic_DNA"/>
</dbReference>
<evidence type="ECO:0000256" key="3">
    <source>
        <dbReference type="ARBA" id="ARBA00023002"/>
    </source>
</evidence>
<gene>
    <name evidence="5" type="ORF">BDV40DRAFT_310183</name>
</gene>
<keyword evidence="6" id="KW-1185">Reference proteome</keyword>
<dbReference type="Gene3D" id="3.50.50.60">
    <property type="entry name" value="FAD/NAD(P)-binding domain"/>
    <property type="match status" value="2"/>
</dbReference>
<dbReference type="SUPFAM" id="SSF51905">
    <property type="entry name" value="FAD/NAD(P)-binding domain"/>
    <property type="match status" value="1"/>
</dbReference>
<proteinExistence type="inferred from homology"/>
<dbReference type="GO" id="GO:0016491">
    <property type="term" value="F:oxidoreductase activity"/>
    <property type="evidence" value="ECO:0007669"/>
    <property type="project" value="UniProtKB-KW"/>
</dbReference>
<name>A0A5N6VC57_ASPTM</name>
<reference evidence="5 6" key="1">
    <citation type="submission" date="2019-04" db="EMBL/GenBank/DDBJ databases">
        <title>Friends and foes A comparative genomics study of 23 Aspergillus species from section Flavi.</title>
        <authorList>
            <consortium name="DOE Joint Genome Institute"/>
            <person name="Kjaerbolling I."/>
            <person name="Vesth T."/>
            <person name="Frisvad J.C."/>
            <person name="Nybo J.L."/>
            <person name="Theobald S."/>
            <person name="Kildgaard S."/>
            <person name="Isbrandt T."/>
            <person name="Kuo A."/>
            <person name="Sato A."/>
            <person name="Lyhne E.K."/>
            <person name="Kogle M.E."/>
            <person name="Wiebenga A."/>
            <person name="Kun R.S."/>
            <person name="Lubbers R.J."/>
            <person name="Makela M.R."/>
            <person name="Barry K."/>
            <person name="Chovatia M."/>
            <person name="Clum A."/>
            <person name="Daum C."/>
            <person name="Haridas S."/>
            <person name="He G."/>
            <person name="LaButti K."/>
            <person name="Lipzen A."/>
            <person name="Mondo S."/>
            <person name="Riley R."/>
            <person name="Salamov A."/>
            <person name="Simmons B.A."/>
            <person name="Magnuson J.K."/>
            <person name="Henrissat B."/>
            <person name="Mortensen U.H."/>
            <person name="Larsen T.O."/>
            <person name="Devries R.P."/>
            <person name="Grigoriev I.V."/>
            <person name="Machida M."/>
            <person name="Baker S.E."/>
            <person name="Andersen M.R."/>
        </authorList>
    </citation>
    <scope>NUCLEOTIDE SEQUENCE [LARGE SCALE GENOMIC DNA]</scope>
    <source>
        <strain evidence="5 6">CBS 117626</strain>
    </source>
</reference>
<sequence>MTLFDVLVIGGGPAGLSVVTTLARQLHRVVLFDSGMYRNALTEHMHNVATWDHKSPEEYRREARKQILSRYDTIYFEDTEVQIVERTVEGYFKAFDVHNQCWTGRKLVLAHGVRDIFPDIEGYEKCWATGILHCLFCHGFEERGCASVGVLAVGDIGNVVAAMRVARMARRFADSVTIYTHGAEGLSQMLEDAAEGTGIKVDKRPISRFVKGASKSEVQIVFEDGMISTEGFLSHKPKTQINGPFADQLGLELTPDGDIKTTEPFYSTSVPGVFAAGDCAGPLKAVVTAMTSGSLVAAVLAGQLQSELYATKIVK</sequence>
<accession>A0A5N6VC57</accession>
<keyword evidence="3" id="KW-0560">Oxidoreductase</keyword>
<keyword evidence="2" id="KW-0285">Flavoprotein</keyword>
<evidence type="ECO:0000313" key="6">
    <source>
        <dbReference type="Proteomes" id="UP000326950"/>
    </source>
</evidence>
<evidence type="ECO:0000259" key="4">
    <source>
        <dbReference type="Pfam" id="PF07992"/>
    </source>
</evidence>